<feature type="region of interest" description="Disordered" evidence="2">
    <location>
        <begin position="440"/>
        <end position="477"/>
    </location>
</feature>
<keyword evidence="5" id="KW-1185">Reference proteome</keyword>
<feature type="domain" description="DUF3615" evidence="3">
    <location>
        <begin position="215"/>
        <end position="284"/>
    </location>
</feature>
<comment type="caution">
    <text evidence="4">The sequence shown here is derived from an EMBL/GenBank/DDBJ whole genome shotgun (WGS) entry which is preliminary data.</text>
</comment>
<proteinExistence type="predicted"/>
<feature type="compositionally biased region" description="Polar residues" evidence="2">
    <location>
        <begin position="53"/>
        <end position="64"/>
    </location>
</feature>
<dbReference type="PANTHER" id="PTHR33326">
    <property type="entry name" value="OS05G0543800 PROTEIN"/>
    <property type="match status" value="1"/>
</dbReference>
<feature type="compositionally biased region" description="Basic and acidic residues" evidence="2">
    <location>
        <begin position="10"/>
        <end position="22"/>
    </location>
</feature>
<feature type="region of interest" description="Disordered" evidence="2">
    <location>
        <begin position="1"/>
        <end position="27"/>
    </location>
</feature>
<feature type="coiled-coil region" evidence="1">
    <location>
        <begin position="350"/>
        <end position="377"/>
    </location>
</feature>
<feature type="compositionally biased region" description="Polar residues" evidence="2">
    <location>
        <begin position="462"/>
        <end position="472"/>
    </location>
</feature>
<dbReference type="EMBL" id="PQIB02000003">
    <property type="protein sequence ID" value="RLN31087.1"/>
    <property type="molecule type" value="Genomic_DNA"/>
</dbReference>
<accession>A0A3L6T3E5</accession>
<dbReference type="InterPro" id="IPR022059">
    <property type="entry name" value="DUF3615"/>
</dbReference>
<protein>
    <recommendedName>
        <fullName evidence="3">DUF3615 domain-containing protein</fullName>
    </recommendedName>
</protein>
<gene>
    <name evidence="4" type="ORF">C2845_PM05G21460</name>
</gene>
<name>A0A3L6T3E5_PANMI</name>
<dbReference type="Proteomes" id="UP000275267">
    <property type="component" value="Unassembled WGS sequence"/>
</dbReference>
<evidence type="ECO:0000259" key="3">
    <source>
        <dbReference type="Pfam" id="PF12274"/>
    </source>
</evidence>
<dbReference type="Pfam" id="PF12274">
    <property type="entry name" value="DUF3615"/>
    <property type="match status" value="1"/>
</dbReference>
<keyword evidence="1" id="KW-0175">Coiled coil</keyword>
<feature type="region of interest" description="Disordered" evidence="2">
    <location>
        <begin position="40"/>
        <end position="64"/>
    </location>
</feature>
<evidence type="ECO:0000313" key="5">
    <source>
        <dbReference type="Proteomes" id="UP000275267"/>
    </source>
</evidence>
<evidence type="ECO:0000313" key="4">
    <source>
        <dbReference type="EMBL" id="RLN31087.1"/>
    </source>
</evidence>
<evidence type="ECO:0000256" key="1">
    <source>
        <dbReference type="SAM" id="Coils"/>
    </source>
</evidence>
<reference evidence="5" key="1">
    <citation type="journal article" date="2019" name="Nat. Commun.">
        <title>The genome of broomcorn millet.</title>
        <authorList>
            <person name="Zou C."/>
            <person name="Miki D."/>
            <person name="Li D."/>
            <person name="Tang Q."/>
            <person name="Xiao L."/>
            <person name="Rajput S."/>
            <person name="Deng P."/>
            <person name="Jia W."/>
            <person name="Huang R."/>
            <person name="Zhang M."/>
            <person name="Sun Y."/>
            <person name="Hu J."/>
            <person name="Fu X."/>
            <person name="Schnable P.S."/>
            <person name="Li F."/>
            <person name="Zhang H."/>
            <person name="Feng B."/>
            <person name="Zhu X."/>
            <person name="Liu R."/>
            <person name="Schnable J.C."/>
            <person name="Zhu J.-K."/>
            <person name="Zhang H."/>
        </authorList>
    </citation>
    <scope>NUCLEOTIDE SEQUENCE [LARGE SCALE GENOMIC DNA]</scope>
</reference>
<dbReference type="PANTHER" id="PTHR33326:SF38">
    <property type="entry name" value="EXPRESSED PROTEIN"/>
    <property type="match status" value="1"/>
</dbReference>
<sequence>MMGDTIMDPSRGRNGMESEGHDNAFTPEYIRLREREWREREQSGLRRSGIPTAESSSSRGTGCVTSVLPPASSLLSALSRFDEQIHGKFLLFAAAGDQNIQLKHMFEEDEQPTPAGEAAAEGRTNQLGPILADLFKTLALKDSSPTLDHSDGSQERREIEEYLKEHTFDNLEDAWTFLYSAEGQYSKVSKKEIAQNGKKWMTEEVKVAFEKYMEGKDYPEIFHHFNFTVRMKVSSSTDWTSVLFFSEVKEILRQKMYFCCPLEPYENGLCYACKNQGIDDLKHPVIGAFDRASPDTAVASGSRSGGGDRVVDCGVCAICLDTIALQDTALVKGCDHAYWYLGYGCMVKANGKLEKEVLSLEEKYENATQVNGELKELLLLLKAILSALMSLRWRRLTRLHPPPPPPLTAHACAVSPPLTVHGSTSHWNWHSVLPQLPAPKRLPRLTTINQGKSRKRKEDQGNKSNTHLNLKQSLPVDAPSPYGPGEVLLLSHLCRPGEVLLPPPPPPPPPRAAGELLLFSPSGRPGESLRRQLPCCSGEMLPADVRAGAVSEVPPPLSLSLPRPCTAGDPPVDASLFRPVLPRRAADGRAEHRRPPPAISHCESVVSLPLPRCG</sequence>
<evidence type="ECO:0000256" key="2">
    <source>
        <dbReference type="SAM" id="MobiDB-lite"/>
    </source>
</evidence>
<organism evidence="4 5">
    <name type="scientific">Panicum miliaceum</name>
    <name type="common">Proso millet</name>
    <name type="synonym">Broomcorn millet</name>
    <dbReference type="NCBI Taxonomy" id="4540"/>
    <lineage>
        <taxon>Eukaryota</taxon>
        <taxon>Viridiplantae</taxon>
        <taxon>Streptophyta</taxon>
        <taxon>Embryophyta</taxon>
        <taxon>Tracheophyta</taxon>
        <taxon>Spermatophyta</taxon>
        <taxon>Magnoliopsida</taxon>
        <taxon>Liliopsida</taxon>
        <taxon>Poales</taxon>
        <taxon>Poaceae</taxon>
        <taxon>PACMAD clade</taxon>
        <taxon>Panicoideae</taxon>
        <taxon>Panicodae</taxon>
        <taxon>Paniceae</taxon>
        <taxon>Panicinae</taxon>
        <taxon>Panicum</taxon>
        <taxon>Panicum sect. Panicum</taxon>
    </lineage>
</organism>
<dbReference type="AlphaFoldDB" id="A0A3L6T3E5"/>